<protein>
    <submittedName>
        <fullName evidence="1">Uncharacterized protein</fullName>
    </submittedName>
</protein>
<evidence type="ECO:0000313" key="2">
    <source>
        <dbReference type="Proteomes" id="UP000249915"/>
    </source>
</evidence>
<evidence type="ECO:0000313" key="1">
    <source>
        <dbReference type="EMBL" id="PXY21130.1"/>
    </source>
</evidence>
<name>A0A2V4AYY3_9PSEU</name>
<dbReference type="RefSeq" id="WP_112284373.1">
    <property type="nucleotide sequence ID" value="NZ_MASW01000006.1"/>
</dbReference>
<keyword evidence="2" id="KW-1185">Reference proteome</keyword>
<proteinExistence type="predicted"/>
<dbReference type="AlphaFoldDB" id="A0A2V4AYY3"/>
<dbReference type="Proteomes" id="UP000249915">
    <property type="component" value="Unassembled WGS sequence"/>
</dbReference>
<accession>A0A2V4AYY3</accession>
<gene>
    <name evidence="1" type="ORF">BAY60_27065</name>
</gene>
<reference evidence="1 2" key="1">
    <citation type="submission" date="2016-07" db="EMBL/GenBank/DDBJ databases">
        <title>Draft genome sequence of Prauserella muralis DSM 45305, isolated from a mould-covered wall in an indoor environment.</title>
        <authorList>
            <person name="Ruckert C."/>
            <person name="Albersmeier A."/>
            <person name="Jiang C.-L."/>
            <person name="Jiang Y."/>
            <person name="Kalinowski J."/>
            <person name="Schneider O."/>
            <person name="Winkler A."/>
            <person name="Zotchev S.B."/>
        </authorList>
    </citation>
    <scope>NUCLEOTIDE SEQUENCE [LARGE SCALE GENOMIC DNA]</scope>
    <source>
        <strain evidence="1 2">DSM 45305</strain>
    </source>
</reference>
<sequence length="114" mass="12124">MPRERIATWPTGRASRFSAKTAETLAAARTITIEEVERYNAFAFDPGGAARTVTLPAESACEGVYLFIANTADAAEVLTVQDDGASTIVTPTQAEAAFVWCDGVRWYGMVGASS</sequence>
<dbReference type="EMBL" id="MASW01000006">
    <property type="protein sequence ID" value="PXY21130.1"/>
    <property type="molecule type" value="Genomic_DNA"/>
</dbReference>
<comment type="caution">
    <text evidence="1">The sequence shown here is derived from an EMBL/GenBank/DDBJ whole genome shotgun (WGS) entry which is preliminary data.</text>
</comment>
<organism evidence="1 2">
    <name type="scientific">Prauserella muralis</name>
    <dbReference type="NCBI Taxonomy" id="588067"/>
    <lineage>
        <taxon>Bacteria</taxon>
        <taxon>Bacillati</taxon>
        <taxon>Actinomycetota</taxon>
        <taxon>Actinomycetes</taxon>
        <taxon>Pseudonocardiales</taxon>
        <taxon>Pseudonocardiaceae</taxon>
        <taxon>Prauserella</taxon>
    </lineage>
</organism>